<accession>A0AAE9VQC2</accession>
<keyword evidence="3" id="KW-0223">Dioxygenase</keyword>
<dbReference type="SMART" id="SM00558">
    <property type="entry name" value="JmjC"/>
    <property type="match status" value="1"/>
</dbReference>
<dbReference type="PANTHER" id="PTHR13096:SF8">
    <property type="entry name" value="RIBOSOMAL OXYGENASE 1"/>
    <property type="match status" value="1"/>
</dbReference>
<dbReference type="Gene3D" id="2.60.120.650">
    <property type="entry name" value="Cupin"/>
    <property type="match status" value="1"/>
</dbReference>
<dbReference type="GO" id="GO:0016706">
    <property type="term" value="F:2-oxoglutarate-dependent dioxygenase activity"/>
    <property type="evidence" value="ECO:0007669"/>
    <property type="project" value="TreeGrafter"/>
</dbReference>
<dbReference type="PANTHER" id="PTHR13096">
    <property type="entry name" value="MINA53 MYC INDUCED NUCLEAR ANTIGEN"/>
    <property type="match status" value="1"/>
</dbReference>
<dbReference type="Gene3D" id="3.40.366.30">
    <property type="entry name" value="50S ribosomal protein L16 arginine hydroxylase, Chain A, Domain 2"/>
    <property type="match status" value="1"/>
</dbReference>
<comment type="cofactor">
    <cofactor evidence="1">
        <name>Fe(2+)</name>
        <dbReference type="ChEBI" id="CHEBI:29033"/>
    </cofactor>
</comment>
<dbReference type="RefSeq" id="WP_269817338.1">
    <property type="nucleotide sequence ID" value="NZ_CP114976.1"/>
</dbReference>
<dbReference type="Pfam" id="PF08007">
    <property type="entry name" value="JmjC_2"/>
    <property type="match status" value="1"/>
</dbReference>
<evidence type="ECO:0000256" key="1">
    <source>
        <dbReference type="ARBA" id="ARBA00001954"/>
    </source>
</evidence>
<protein>
    <submittedName>
        <fullName evidence="7">Cupin domain-containing protein</fullName>
    </submittedName>
</protein>
<proteinExistence type="predicted"/>
<keyword evidence="4" id="KW-0560">Oxidoreductase</keyword>
<gene>
    <name evidence="7" type="ORF">O6P33_08395</name>
</gene>
<dbReference type="InterPro" id="IPR003347">
    <property type="entry name" value="JmjC_dom"/>
</dbReference>
<dbReference type="KEGG" id="dce:O6P33_08395"/>
<dbReference type="Proteomes" id="UP001212189">
    <property type="component" value="Chromosome"/>
</dbReference>
<dbReference type="GO" id="GO:0046872">
    <property type="term" value="F:metal ion binding"/>
    <property type="evidence" value="ECO:0007669"/>
    <property type="project" value="UniProtKB-KW"/>
</dbReference>
<organism evidence="7 8">
    <name type="scientific">Denitrificimonas caeni</name>
    <dbReference type="NCBI Taxonomy" id="521720"/>
    <lineage>
        <taxon>Bacteria</taxon>
        <taxon>Pseudomonadati</taxon>
        <taxon>Pseudomonadota</taxon>
        <taxon>Gammaproteobacteria</taxon>
        <taxon>Pseudomonadales</taxon>
        <taxon>Pseudomonadaceae</taxon>
        <taxon>Denitrificimonas</taxon>
    </lineage>
</organism>
<evidence type="ECO:0000313" key="8">
    <source>
        <dbReference type="Proteomes" id="UP001212189"/>
    </source>
</evidence>
<keyword evidence="2" id="KW-0479">Metal-binding</keyword>
<dbReference type="PROSITE" id="PS51184">
    <property type="entry name" value="JMJC"/>
    <property type="match status" value="1"/>
</dbReference>
<name>A0AAE9VQC2_9GAMM</name>
<evidence type="ECO:0000259" key="6">
    <source>
        <dbReference type="PROSITE" id="PS51184"/>
    </source>
</evidence>
<keyword evidence="5" id="KW-0408">Iron</keyword>
<sequence>MSTSIDTPLEILGGISAEVFLRDYWQKKPLLIRQAIPNFVSPLDGNDLAGLSLEELVESRIVLEHGETPWQLRQGPFTEDTYSSLPERDWTLLVQAVDQFSPDVAEVLEHFQFLPNWRIDDVMISFAVPGGSVGPHYDNYDVFLLQAEGQRQWKIGQMCSAESLLLEHPDLRILSDFKQTDEWTLEPGDMLYLPPRLAHWGIAQTDCMTWSVGFRAPSSAEVVTHYADFVARFLADEERYSDSAMSPVSNPNYIRPEDVQRLRQLINEQLDDDRMLLTWFGQYMTEPRYPELLSGVEIDPVSLQQALEQGAVFTRNPTARLAWSNIELDAESAAVFFVSGNSRIVSEHLVVLLDLLCSADAMHIDNLESWLDDAEATTLLCELIKQGSLECLDE</sequence>
<feature type="domain" description="JmjC" evidence="6">
    <location>
        <begin position="103"/>
        <end position="231"/>
    </location>
</feature>
<evidence type="ECO:0000256" key="4">
    <source>
        <dbReference type="ARBA" id="ARBA00023002"/>
    </source>
</evidence>
<dbReference type="SUPFAM" id="SSF51197">
    <property type="entry name" value="Clavaminate synthase-like"/>
    <property type="match status" value="1"/>
</dbReference>
<evidence type="ECO:0000256" key="5">
    <source>
        <dbReference type="ARBA" id="ARBA00023004"/>
    </source>
</evidence>
<evidence type="ECO:0000256" key="3">
    <source>
        <dbReference type="ARBA" id="ARBA00022964"/>
    </source>
</evidence>
<reference evidence="7 8" key="1">
    <citation type="submission" date="2022-12" db="EMBL/GenBank/DDBJ databases">
        <title>Coexistence and Characterization of a Novel Tigecycline Resistance gene tet(X) variant and blaNDM-1 in a Pseudomonas caeni Isolate of Chicken Origin.</title>
        <authorList>
            <person name="Lu X."/>
            <person name="Zhang L."/>
            <person name="Li R."/>
            <person name="Wang Z."/>
        </authorList>
    </citation>
    <scope>NUCLEOTIDE SEQUENCE [LARGE SCALE GENOMIC DNA]</scope>
    <source>
        <strain evidence="7 8">CE14</strain>
    </source>
</reference>
<dbReference type="Pfam" id="PF20514">
    <property type="entry name" value="WHD_ROXA"/>
    <property type="match status" value="1"/>
</dbReference>
<keyword evidence="8" id="KW-1185">Reference proteome</keyword>
<dbReference type="InterPro" id="IPR046799">
    <property type="entry name" value="ROXA-like_wH"/>
</dbReference>
<evidence type="ECO:0000313" key="7">
    <source>
        <dbReference type="EMBL" id="WBE24395.1"/>
    </source>
</evidence>
<dbReference type="AlphaFoldDB" id="A0AAE9VQC2"/>
<dbReference type="InterPro" id="IPR039994">
    <property type="entry name" value="NO66-like"/>
</dbReference>
<dbReference type="EMBL" id="CP114976">
    <property type="protein sequence ID" value="WBE24395.1"/>
    <property type="molecule type" value="Genomic_DNA"/>
</dbReference>
<evidence type="ECO:0000256" key="2">
    <source>
        <dbReference type="ARBA" id="ARBA00022723"/>
    </source>
</evidence>